<reference evidence="2 3" key="1">
    <citation type="submission" date="2019-01" db="EMBL/GenBank/DDBJ databases">
        <authorList>
            <person name="Chen W.-M."/>
        </authorList>
    </citation>
    <scope>NUCLEOTIDE SEQUENCE [LARGE SCALE GENOMIC DNA]</scope>
    <source>
        <strain evidence="2 3">TER-1</strain>
    </source>
</reference>
<name>A0A3S2VLY2_9HYPH</name>
<proteinExistence type="predicted"/>
<gene>
    <name evidence="2" type="ORF">EOE48_28360</name>
</gene>
<sequence length="64" mass="6265">MATVRPGPAVLTALALVLLALGWPGAAAALAPDPAWRGTALYAAGRYGEAAASFAAVPGARAAY</sequence>
<accession>A0A3S2VLY2</accession>
<comment type="caution">
    <text evidence="2">The sequence shown here is derived from an EMBL/GenBank/DDBJ whole genome shotgun (WGS) entry which is preliminary data.</text>
</comment>
<dbReference type="EMBL" id="SACP01000070">
    <property type="protein sequence ID" value="RVU11938.1"/>
    <property type="molecule type" value="Genomic_DNA"/>
</dbReference>
<keyword evidence="3" id="KW-1185">Reference proteome</keyword>
<dbReference type="Proteomes" id="UP000286997">
    <property type="component" value="Unassembled WGS sequence"/>
</dbReference>
<feature type="signal peptide" evidence="1">
    <location>
        <begin position="1"/>
        <end position="28"/>
    </location>
</feature>
<protein>
    <submittedName>
        <fullName evidence="2">Uncharacterized protein</fullName>
    </submittedName>
</protein>
<evidence type="ECO:0000256" key="1">
    <source>
        <dbReference type="SAM" id="SignalP"/>
    </source>
</evidence>
<evidence type="ECO:0000313" key="3">
    <source>
        <dbReference type="Proteomes" id="UP000286997"/>
    </source>
</evidence>
<evidence type="ECO:0000313" key="2">
    <source>
        <dbReference type="EMBL" id="RVU11938.1"/>
    </source>
</evidence>
<dbReference type="AlphaFoldDB" id="A0A3S2VLY2"/>
<keyword evidence="1" id="KW-0732">Signal</keyword>
<feature type="chain" id="PRO_5018666498" evidence="1">
    <location>
        <begin position="29"/>
        <end position="64"/>
    </location>
</feature>
<feature type="non-terminal residue" evidence="2">
    <location>
        <position position="64"/>
    </location>
</feature>
<organism evidence="2 3">
    <name type="scientific">Methylobacterium oryzihabitans</name>
    <dbReference type="NCBI Taxonomy" id="2499852"/>
    <lineage>
        <taxon>Bacteria</taxon>
        <taxon>Pseudomonadati</taxon>
        <taxon>Pseudomonadota</taxon>
        <taxon>Alphaproteobacteria</taxon>
        <taxon>Hyphomicrobiales</taxon>
        <taxon>Methylobacteriaceae</taxon>
        <taxon>Methylobacterium</taxon>
    </lineage>
</organism>